<comment type="similarity">
    <text evidence="2 8">Belongs to the metallo-dependent hydrolases superfamily. ATZ/TRZ family.</text>
</comment>
<keyword evidence="5 8" id="KW-0862">Zinc</keyword>
<dbReference type="InterPro" id="IPR051607">
    <property type="entry name" value="Metallo-dep_hydrolases"/>
</dbReference>
<dbReference type="InterPro" id="IPR014311">
    <property type="entry name" value="Guanine_deaminase"/>
</dbReference>
<protein>
    <recommendedName>
        <fullName evidence="8">Guanine deaminase</fullName>
        <shortName evidence="8">Guanase</shortName>
        <ecNumber evidence="8">3.5.4.3</ecNumber>
    </recommendedName>
    <alternativeName>
        <fullName evidence="8">Guanine aminohydrolase</fullName>
    </alternativeName>
</protein>
<evidence type="ECO:0000313" key="10">
    <source>
        <dbReference type="EMBL" id="CDF89284.1"/>
    </source>
</evidence>
<organism evidence="10 11">
    <name type="scientific">Zygosaccharomyces bailii (strain CLIB 213 / ATCC 58445 / CBS 680 / BCRC 21525 / NBRC 1098 / NCYC 1416 / NRRL Y-2227)</name>
    <dbReference type="NCBI Taxonomy" id="1333698"/>
    <lineage>
        <taxon>Eukaryota</taxon>
        <taxon>Fungi</taxon>
        <taxon>Dikarya</taxon>
        <taxon>Ascomycota</taxon>
        <taxon>Saccharomycotina</taxon>
        <taxon>Saccharomycetes</taxon>
        <taxon>Saccharomycetales</taxon>
        <taxon>Saccharomycetaceae</taxon>
        <taxon>Zygosaccharomyces</taxon>
    </lineage>
</organism>
<dbReference type="InterPro" id="IPR032466">
    <property type="entry name" value="Metal_Hydrolase"/>
</dbReference>
<feature type="domain" description="Amidohydrolase-related" evidence="9">
    <location>
        <begin position="91"/>
        <end position="485"/>
    </location>
</feature>
<dbReference type="Gene3D" id="2.30.40.10">
    <property type="entry name" value="Urease, subunit C, domain 1"/>
    <property type="match status" value="1"/>
</dbReference>
<evidence type="ECO:0000259" key="9">
    <source>
        <dbReference type="Pfam" id="PF01979"/>
    </source>
</evidence>
<evidence type="ECO:0000256" key="3">
    <source>
        <dbReference type="ARBA" id="ARBA00022723"/>
    </source>
</evidence>
<dbReference type="GO" id="GO:0008270">
    <property type="term" value="F:zinc ion binding"/>
    <property type="evidence" value="ECO:0007669"/>
    <property type="project" value="UniProtKB-UniRule"/>
</dbReference>
<proteinExistence type="inferred from homology"/>
<evidence type="ECO:0000256" key="6">
    <source>
        <dbReference type="ARBA" id="ARBA00051148"/>
    </source>
</evidence>
<dbReference type="EC" id="3.5.4.3" evidence="8"/>
<comment type="cofactor">
    <cofactor evidence="8">
        <name>Zn(2+)</name>
        <dbReference type="ChEBI" id="CHEBI:29105"/>
    </cofactor>
    <text evidence="8">Binds 1 zinc ion per subunit.</text>
</comment>
<dbReference type="FunFam" id="3.20.20.140:FF:000022">
    <property type="entry name" value="Guanine deaminase"/>
    <property type="match status" value="1"/>
</dbReference>
<keyword evidence="3 8" id="KW-0479">Metal-binding</keyword>
<gene>
    <name evidence="10" type="ORF">BN860_00606g</name>
</gene>
<dbReference type="PANTHER" id="PTHR11271:SF6">
    <property type="entry name" value="GUANINE DEAMINASE"/>
    <property type="match status" value="1"/>
</dbReference>
<evidence type="ECO:0000256" key="7">
    <source>
        <dbReference type="ARBA" id="ARBA00056079"/>
    </source>
</evidence>
<accession>A0A8J2T774</accession>
<dbReference type="GO" id="GO:0006147">
    <property type="term" value="P:guanine catabolic process"/>
    <property type="evidence" value="ECO:0007669"/>
    <property type="project" value="UniProtKB-UniRule"/>
</dbReference>
<dbReference type="GO" id="GO:0005829">
    <property type="term" value="C:cytosol"/>
    <property type="evidence" value="ECO:0007669"/>
    <property type="project" value="TreeGrafter"/>
</dbReference>
<comment type="pathway">
    <text evidence="1 8">Purine metabolism; guanine degradation; xanthine from guanine: step 1/1.</text>
</comment>
<dbReference type="EMBL" id="HG316457">
    <property type="protein sequence ID" value="CDF89284.1"/>
    <property type="molecule type" value="Genomic_DNA"/>
</dbReference>
<dbReference type="PANTHER" id="PTHR11271">
    <property type="entry name" value="GUANINE DEAMINASE"/>
    <property type="match status" value="1"/>
</dbReference>
<evidence type="ECO:0000256" key="5">
    <source>
        <dbReference type="ARBA" id="ARBA00022833"/>
    </source>
</evidence>
<dbReference type="OrthoDB" id="194468at2759"/>
<dbReference type="Proteomes" id="UP000019375">
    <property type="component" value="Unassembled WGS sequence"/>
</dbReference>
<dbReference type="GO" id="GO:0008892">
    <property type="term" value="F:guanine deaminase activity"/>
    <property type="evidence" value="ECO:0007669"/>
    <property type="project" value="UniProtKB-UniRule"/>
</dbReference>
<evidence type="ECO:0000256" key="4">
    <source>
        <dbReference type="ARBA" id="ARBA00022801"/>
    </source>
</evidence>
<reference evidence="11" key="1">
    <citation type="journal article" date="2013" name="Genome Announc.">
        <title>Genome sequence of the food spoilage yeast Zygosaccharomyces bailii CLIB 213(T).</title>
        <authorList>
            <person name="Galeote V."/>
            <person name="Bigey F."/>
            <person name="Devillers H."/>
            <person name="Neuveglise C."/>
            <person name="Dequin S."/>
        </authorList>
    </citation>
    <scope>NUCLEOTIDE SEQUENCE [LARGE SCALE GENOMIC DNA]</scope>
    <source>
        <strain evidence="11">CLIB 213 / ATCC 58445 / CBS 680 / CCRC 21525 / NBRC 1098 / NCYC 1416 / NRRL Y-2227</strain>
    </source>
</reference>
<comment type="function">
    <text evidence="7 8">Catalyzes the hydrolytic deamination of guanine, producing xanthine and ammonia.</text>
</comment>
<dbReference type="NCBIfam" id="TIGR02967">
    <property type="entry name" value="guan_deamin"/>
    <property type="match status" value="1"/>
</dbReference>
<dbReference type="Gene3D" id="3.20.20.140">
    <property type="entry name" value="Metal-dependent hydrolases"/>
    <property type="match status" value="1"/>
</dbReference>
<dbReference type="SUPFAM" id="SSF51556">
    <property type="entry name" value="Metallo-dependent hydrolases"/>
    <property type="match status" value="1"/>
</dbReference>
<evidence type="ECO:0000256" key="8">
    <source>
        <dbReference type="RuleBase" id="RU366009"/>
    </source>
</evidence>
<evidence type="ECO:0000256" key="1">
    <source>
        <dbReference type="ARBA" id="ARBA00004984"/>
    </source>
</evidence>
<dbReference type="AlphaFoldDB" id="A0A8J2T774"/>
<comment type="catalytic activity">
    <reaction evidence="6 8">
        <text>guanine + H2O + H(+) = xanthine + NH4(+)</text>
        <dbReference type="Rhea" id="RHEA:14665"/>
        <dbReference type="ChEBI" id="CHEBI:15377"/>
        <dbReference type="ChEBI" id="CHEBI:15378"/>
        <dbReference type="ChEBI" id="CHEBI:16235"/>
        <dbReference type="ChEBI" id="CHEBI:17712"/>
        <dbReference type="ChEBI" id="CHEBI:28938"/>
        <dbReference type="EC" id="3.5.4.3"/>
    </reaction>
</comment>
<keyword evidence="11" id="KW-1185">Reference proteome</keyword>
<evidence type="ECO:0000313" key="11">
    <source>
        <dbReference type="Proteomes" id="UP000019375"/>
    </source>
</evidence>
<dbReference type="UniPathway" id="UPA00603">
    <property type="reaction ID" value="UER00660"/>
</dbReference>
<dbReference type="Pfam" id="PF01979">
    <property type="entry name" value="Amidohydro_1"/>
    <property type="match status" value="1"/>
</dbReference>
<dbReference type="InterPro" id="IPR011059">
    <property type="entry name" value="Metal-dep_hydrolase_composite"/>
</dbReference>
<sequence>MISLNKDNIYKFCVFYGTFIDTPKLGQVRIRTNTSIGVCLEGAQCGTIQFIKEDSENPLEDAKEFDSSLTENDIAVVDYYHQSLNSTSFFFPGYVDTHIHASQYPNAGIFGSSTLLDWLETYTFPLEASLNDLEVAGVVYQKVVQRTLRNGTTTATYFTTIDAEATKLMGRICSAAGQRALVGKVCMDSCSPDYYVESTQESLESTEDVVNYLQEELADPKVLPILTPRFAPSCSRDLMKGLATEARSKGQLHIQTHLSENVNEIEWVSSLFPECESYADVYDSCGLLTKKTVLAHCVHLTPEEARLVQRRGAGVSHCPISNSSITSGECRVRWLLDQGIDVGLGTDVSGGHACSMLATARQALLVSRHLAMKEPDVERKEHVKLSVEEALYLATMGGARALDMESSFGSFEVGKQFDTQLIDVESEGSNVDVFPWQRSAFVSSAKQSVSKTLPPPSITVQDVLAKWFFNGDDRNVMKVWVGGKLAHSL</sequence>
<keyword evidence="4 8" id="KW-0378">Hydrolase</keyword>
<evidence type="ECO:0000256" key="2">
    <source>
        <dbReference type="ARBA" id="ARBA00006745"/>
    </source>
</evidence>
<name>A0A8J2T774_ZYGB2</name>
<dbReference type="InterPro" id="IPR006680">
    <property type="entry name" value="Amidohydro-rel"/>
</dbReference>